<dbReference type="eggNOG" id="ENOG5034BNG">
    <property type="taxonomic scope" value="Bacteria"/>
</dbReference>
<dbReference type="KEGG" id="dgi:Desgi_4490"/>
<dbReference type="HOGENOM" id="CLU_2408453_0_0_9"/>
<dbReference type="EMBL" id="CP003273">
    <property type="protein sequence ID" value="AGL03718.1"/>
    <property type="molecule type" value="Genomic_DNA"/>
</dbReference>
<evidence type="ECO:0000313" key="1">
    <source>
        <dbReference type="EMBL" id="AGL03718.1"/>
    </source>
</evidence>
<evidence type="ECO:0000313" key="2">
    <source>
        <dbReference type="Proteomes" id="UP000013520"/>
    </source>
</evidence>
<proteinExistence type="predicted"/>
<dbReference type="AlphaFoldDB" id="R4KKH4"/>
<protein>
    <submittedName>
        <fullName evidence="1">Uncharacterized protein</fullName>
    </submittedName>
</protein>
<name>R4KKH4_9FIRM</name>
<dbReference type="RefSeq" id="WP_006524223.1">
    <property type="nucleotide sequence ID" value="NC_021184.1"/>
</dbReference>
<accession>R4KKH4</accession>
<dbReference type="STRING" id="767817.Desgi_4490"/>
<keyword evidence="2" id="KW-1185">Reference proteome</keyword>
<dbReference type="Proteomes" id="UP000013520">
    <property type="component" value="Chromosome"/>
</dbReference>
<sequence>MIYVFESGSIVYDESVLTEADKARAVAVEKLSEQEKPVGKIAIIKADKATETVWWEYVDSPAAVEFRELEVQIQGLQMAMAELTILLAGGEA</sequence>
<reference evidence="1 2" key="1">
    <citation type="submission" date="2012-01" db="EMBL/GenBank/DDBJ databases">
        <title>Complete sequence of Desulfotomaculum gibsoniae DSM 7213.</title>
        <authorList>
            <consortium name="US DOE Joint Genome Institute"/>
            <person name="Lucas S."/>
            <person name="Han J."/>
            <person name="Lapidus A."/>
            <person name="Cheng J.-F."/>
            <person name="Goodwin L."/>
            <person name="Pitluck S."/>
            <person name="Peters L."/>
            <person name="Ovchinnikova G."/>
            <person name="Teshima H."/>
            <person name="Detter J.C."/>
            <person name="Han C."/>
            <person name="Tapia R."/>
            <person name="Land M."/>
            <person name="Hauser L."/>
            <person name="Kyrpides N."/>
            <person name="Ivanova N."/>
            <person name="Pagani I."/>
            <person name="Parshina S."/>
            <person name="Plugge C."/>
            <person name="Muyzer G."/>
            <person name="Kuever J."/>
            <person name="Ivanova A."/>
            <person name="Nazina T."/>
            <person name="Klenk H.-P."/>
            <person name="Brambilla E."/>
            <person name="Spring S."/>
            <person name="Stams A.F."/>
            <person name="Woyke T."/>
        </authorList>
    </citation>
    <scope>NUCLEOTIDE SEQUENCE [LARGE SCALE GENOMIC DNA]</scope>
    <source>
        <strain evidence="1 2">DSM 7213</strain>
    </source>
</reference>
<dbReference type="OrthoDB" id="2084100at2"/>
<gene>
    <name evidence="1" type="ORF">Desgi_4490</name>
</gene>
<organism evidence="1 2">
    <name type="scientific">Desulfoscipio gibsoniae DSM 7213</name>
    <dbReference type="NCBI Taxonomy" id="767817"/>
    <lineage>
        <taxon>Bacteria</taxon>
        <taxon>Bacillati</taxon>
        <taxon>Bacillota</taxon>
        <taxon>Clostridia</taxon>
        <taxon>Eubacteriales</taxon>
        <taxon>Desulfallaceae</taxon>
        <taxon>Desulfoscipio</taxon>
    </lineage>
</organism>